<dbReference type="GO" id="GO:0046914">
    <property type="term" value="F:transition metal ion binding"/>
    <property type="evidence" value="ECO:0007669"/>
    <property type="project" value="TreeGrafter"/>
</dbReference>
<dbReference type="InterPro" id="IPR006121">
    <property type="entry name" value="HMA_dom"/>
</dbReference>
<sequence>MKQYINKRDIKLIGITLVAGLFLGWLFFHSSGNEATHNHEEHSEAEETVYTCSMHPQIKQNKPGLCPICAMDLVPMETGTAEGEHIDPNEIQMTESALALASVQTTVVMRGVPEKNVQLLGKVKADERKISELTARFGGRIEKLFINYTGQQVSKGQKLGTIYSPELITAQKELLEAVKYKSSNPSFYKAARTKLKLWDLTEEQIDAIENNGEPKTYFEILSPITGTVTKRHVAIGDYVKEGSALFEVIDLSKVWVMFDAYESDLPWIKKGDNIDFTIQSVPGETFKGKVTYIDPFIDAQTRVAQVRVELNNPKQQVKPETFANGILKSNIAENTNELLIPKSSILWTGKRAVVYVKVPERETASFIYREITLGAEAGIFYVVADGLSEGEEIATNGVFKIDAAAQLAGKYSMMNPQSGKTSTGHEHHDMDNMNMNVQQEKPATINLQHETFKVSGNCGMCEETIETAVKTLAGVNEADWSQETKMIHVSFNSDKVKLSEIHKAIAQAGYDTELEKADDEVYNSLPGCCQYTRDK</sequence>
<evidence type="ECO:0000256" key="1">
    <source>
        <dbReference type="ARBA" id="ARBA00009477"/>
    </source>
</evidence>
<dbReference type="InterPro" id="IPR058792">
    <property type="entry name" value="Beta-barrel_RND_2"/>
</dbReference>
<dbReference type="GO" id="GO:0030288">
    <property type="term" value="C:outer membrane-bounded periplasmic space"/>
    <property type="evidence" value="ECO:0007669"/>
    <property type="project" value="TreeGrafter"/>
</dbReference>
<dbReference type="GO" id="GO:0015679">
    <property type="term" value="P:plasma membrane copper ion transport"/>
    <property type="evidence" value="ECO:0007669"/>
    <property type="project" value="TreeGrafter"/>
</dbReference>
<dbReference type="InterPro" id="IPR045800">
    <property type="entry name" value="HMBD"/>
</dbReference>
<evidence type="ECO:0000313" key="5">
    <source>
        <dbReference type="EMBL" id="MCW3805713.1"/>
    </source>
</evidence>
<dbReference type="Pfam" id="PF25869">
    <property type="entry name" value="3HB_CusB"/>
    <property type="match status" value="1"/>
</dbReference>
<dbReference type="FunFam" id="2.40.30.170:FF:000010">
    <property type="entry name" value="Efflux RND transporter periplasmic adaptor subunit"/>
    <property type="match status" value="1"/>
</dbReference>
<accession>A0AAE3MD31</accession>
<dbReference type="Proteomes" id="UP001207408">
    <property type="component" value="Unassembled WGS sequence"/>
</dbReference>
<feature type="domain" description="HMA" evidence="4">
    <location>
        <begin position="447"/>
        <end position="513"/>
    </location>
</feature>
<dbReference type="NCBIfam" id="TIGR01730">
    <property type="entry name" value="RND_mfp"/>
    <property type="match status" value="1"/>
</dbReference>
<dbReference type="PROSITE" id="PS50846">
    <property type="entry name" value="HMA_2"/>
    <property type="match status" value="1"/>
</dbReference>
<protein>
    <submittedName>
        <fullName evidence="5">Efflux RND transporter periplasmic adaptor subunit</fullName>
    </submittedName>
</protein>
<proteinExistence type="inferred from homology"/>
<keyword evidence="3" id="KW-0472">Membrane</keyword>
<dbReference type="InterPro" id="IPR058790">
    <property type="entry name" value="BSH_CusB"/>
</dbReference>
<evidence type="ECO:0000259" key="4">
    <source>
        <dbReference type="PROSITE" id="PS50846"/>
    </source>
</evidence>
<dbReference type="GO" id="GO:0060003">
    <property type="term" value="P:copper ion export"/>
    <property type="evidence" value="ECO:0007669"/>
    <property type="project" value="TreeGrafter"/>
</dbReference>
<dbReference type="Gene3D" id="3.30.70.100">
    <property type="match status" value="1"/>
</dbReference>
<keyword evidence="3" id="KW-0812">Transmembrane</keyword>
<keyword evidence="2" id="KW-0813">Transport</keyword>
<keyword evidence="6" id="KW-1185">Reference proteome</keyword>
<dbReference type="InterPro" id="IPR058791">
    <property type="entry name" value="3HB_CusB"/>
</dbReference>
<dbReference type="Gene3D" id="2.40.420.20">
    <property type="match status" value="1"/>
</dbReference>
<dbReference type="EMBL" id="JAPDPI010000015">
    <property type="protein sequence ID" value="MCW3805713.1"/>
    <property type="molecule type" value="Genomic_DNA"/>
</dbReference>
<feature type="transmembrane region" description="Helical" evidence="3">
    <location>
        <begin position="12"/>
        <end position="28"/>
    </location>
</feature>
<dbReference type="Pfam" id="PF25975">
    <property type="entry name" value="CzcB_C"/>
    <property type="match status" value="1"/>
</dbReference>
<dbReference type="InterPro" id="IPR058649">
    <property type="entry name" value="CzcB_C"/>
</dbReference>
<dbReference type="AlphaFoldDB" id="A0AAE3MD31"/>
<dbReference type="InterPro" id="IPR051909">
    <property type="entry name" value="MFP_Cation_Efflux"/>
</dbReference>
<dbReference type="Pfam" id="PF25954">
    <property type="entry name" value="Beta-barrel_RND_2"/>
    <property type="match status" value="1"/>
</dbReference>
<reference evidence="5" key="1">
    <citation type="submission" date="2022-10" db="EMBL/GenBank/DDBJ databases">
        <authorList>
            <person name="Yu W.X."/>
        </authorList>
    </citation>
    <scope>NUCLEOTIDE SEQUENCE</scope>
    <source>
        <strain evidence="5">D04</strain>
    </source>
</reference>
<dbReference type="GO" id="GO:0016020">
    <property type="term" value="C:membrane"/>
    <property type="evidence" value="ECO:0007669"/>
    <property type="project" value="InterPro"/>
</dbReference>
<dbReference type="InterPro" id="IPR006143">
    <property type="entry name" value="RND_pump_MFP"/>
</dbReference>
<dbReference type="GO" id="GO:0022857">
    <property type="term" value="F:transmembrane transporter activity"/>
    <property type="evidence" value="ECO:0007669"/>
    <property type="project" value="InterPro"/>
</dbReference>
<comment type="caution">
    <text evidence="5">The sequence shown here is derived from an EMBL/GenBank/DDBJ whole genome shotgun (WGS) entry which is preliminary data.</text>
</comment>
<name>A0AAE3MD31_9BACT</name>
<dbReference type="Pfam" id="PF00403">
    <property type="entry name" value="HMA"/>
    <property type="match status" value="1"/>
</dbReference>
<dbReference type="PANTHER" id="PTHR30097">
    <property type="entry name" value="CATION EFFLUX SYSTEM PROTEIN CUSB"/>
    <property type="match status" value="1"/>
</dbReference>
<evidence type="ECO:0000313" key="6">
    <source>
        <dbReference type="Proteomes" id="UP001207408"/>
    </source>
</evidence>
<dbReference type="SUPFAM" id="SSF55008">
    <property type="entry name" value="HMA, heavy metal-associated domain"/>
    <property type="match status" value="1"/>
</dbReference>
<dbReference type="CDD" id="cd00371">
    <property type="entry name" value="HMA"/>
    <property type="match status" value="1"/>
</dbReference>
<evidence type="ECO:0000256" key="2">
    <source>
        <dbReference type="ARBA" id="ARBA00022448"/>
    </source>
</evidence>
<dbReference type="Pfam" id="PF19335">
    <property type="entry name" value="HMBD"/>
    <property type="match status" value="1"/>
</dbReference>
<dbReference type="RefSeq" id="WP_301199080.1">
    <property type="nucleotide sequence ID" value="NZ_JAPDPI010000015.1"/>
</dbReference>
<dbReference type="SUPFAM" id="SSF111369">
    <property type="entry name" value="HlyD-like secretion proteins"/>
    <property type="match status" value="1"/>
</dbReference>
<comment type="similarity">
    <text evidence="1">Belongs to the membrane fusion protein (MFP) (TC 8.A.1) family.</text>
</comment>
<organism evidence="5 6">
    <name type="scientific">Plebeiibacterium marinum</name>
    <dbReference type="NCBI Taxonomy" id="2992111"/>
    <lineage>
        <taxon>Bacteria</taxon>
        <taxon>Pseudomonadati</taxon>
        <taxon>Bacteroidota</taxon>
        <taxon>Bacteroidia</taxon>
        <taxon>Marinilabiliales</taxon>
        <taxon>Marinilabiliaceae</taxon>
        <taxon>Plebeiibacterium</taxon>
    </lineage>
</organism>
<dbReference type="Gene3D" id="2.40.30.170">
    <property type="match status" value="1"/>
</dbReference>
<evidence type="ECO:0000256" key="3">
    <source>
        <dbReference type="SAM" id="Phobius"/>
    </source>
</evidence>
<gene>
    <name evidence="5" type="ORF">OM074_08735</name>
</gene>
<dbReference type="InterPro" id="IPR036163">
    <property type="entry name" value="HMA_dom_sf"/>
</dbReference>
<dbReference type="Pfam" id="PF25919">
    <property type="entry name" value="BSH_CusB"/>
    <property type="match status" value="1"/>
</dbReference>
<dbReference type="PANTHER" id="PTHR30097:SF15">
    <property type="entry name" value="CATION EFFLUX SYSTEM PROTEIN CUSB"/>
    <property type="match status" value="1"/>
</dbReference>
<keyword evidence="3" id="KW-1133">Transmembrane helix</keyword>